<name>A0AA37L4J5_9PEZI</name>
<dbReference type="InterPro" id="IPR008949">
    <property type="entry name" value="Isoprenoid_synthase_dom_sf"/>
</dbReference>
<evidence type="ECO:0000313" key="2">
    <source>
        <dbReference type="Proteomes" id="UP001055115"/>
    </source>
</evidence>
<keyword evidence="2" id="KW-1185">Reference proteome</keyword>
<sequence length="85" mass="9159">MKHGGKSPQQAVDALLAELVTSVAAFEAAAITLEEAVGEERRGMMKTYCDACRCMVTGSIQFSLESSRYKLEGCLNEDGSLDILL</sequence>
<dbReference type="RefSeq" id="XP_049122445.1">
    <property type="nucleotide sequence ID" value="XM_049266488.1"/>
</dbReference>
<dbReference type="EMBL" id="BQXU01000001">
    <property type="protein sequence ID" value="GKT40095.1"/>
    <property type="molecule type" value="Genomic_DNA"/>
</dbReference>
<comment type="caution">
    <text evidence="1">The sequence shown here is derived from an EMBL/GenBank/DDBJ whole genome shotgun (WGS) entry which is preliminary data.</text>
</comment>
<protein>
    <submittedName>
        <fullName evidence="1">Uncharacterized protein</fullName>
    </submittedName>
</protein>
<organism evidence="1 2">
    <name type="scientific">Colletotrichum spaethianum</name>
    <dbReference type="NCBI Taxonomy" id="700344"/>
    <lineage>
        <taxon>Eukaryota</taxon>
        <taxon>Fungi</taxon>
        <taxon>Dikarya</taxon>
        <taxon>Ascomycota</taxon>
        <taxon>Pezizomycotina</taxon>
        <taxon>Sordariomycetes</taxon>
        <taxon>Hypocreomycetidae</taxon>
        <taxon>Glomerellales</taxon>
        <taxon>Glomerellaceae</taxon>
        <taxon>Colletotrichum</taxon>
        <taxon>Colletotrichum spaethianum species complex</taxon>
    </lineage>
</organism>
<gene>
    <name evidence="1" type="ORF">ColSpa_00276</name>
</gene>
<evidence type="ECO:0000313" key="1">
    <source>
        <dbReference type="EMBL" id="GKT40095.1"/>
    </source>
</evidence>
<accession>A0AA37L4J5</accession>
<reference evidence="1 2" key="1">
    <citation type="submission" date="2022-03" db="EMBL/GenBank/DDBJ databases">
        <title>Genome data of Colletotrichum spp.</title>
        <authorList>
            <person name="Utami Y.D."/>
            <person name="Hiruma K."/>
        </authorList>
    </citation>
    <scope>NUCLEOTIDE SEQUENCE [LARGE SCALE GENOMIC DNA]</scope>
    <source>
        <strain evidence="1 2">MAFF 239500</strain>
    </source>
</reference>
<dbReference type="Gene3D" id="1.10.600.10">
    <property type="entry name" value="Farnesyl Diphosphate Synthase"/>
    <property type="match status" value="1"/>
</dbReference>
<dbReference type="SUPFAM" id="SSF48576">
    <property type="entry name" value="Terpenoid synthases"/>
    <property type="match status" value="1"/>
</dbReference>
<dbReference type="Proteomes" id="UP001055115">
    <property type="component" value="Unassembled WGS sequence"/>
</dbReference>
<proteinExistence type="predicted"/>
<dbReference type="AlphaFoldDB" id="A0AA37L4J5"/>
<dbReference type="GeneID" id="73321078"/>